<reference evidence="1 2" key="1">
    <citation type="submission" date="2015-07" db="EMBL/GenBank/DDBJ databases">
        <authorList>
            <person name="Kim K.M."/>
        </authorList>
    </citation>
    <scope>NUCLEOTIDE SEQUENCE [LARGE SCALE GENOMIC DNA]</scope>
    <source>
        <strain evidence="1 2">KCTC 12363</strain>
    </source>
</reference>
<dbReference type="Proteomes" id="UP000036520">
    <property type="component" value="Chromosome"/>
</dbReference>
<proteinExistence type="predicted"/>
<dbReference type="STRING" id="320787.CA2015_3700"/>
<name>A0A0H4PXG1_9BACT</name>
<keyword evidence="2" id="KW-1185">Reference proteome</keyword>
<organism evidence="1 2">
    <name type="scientific">Cyclobacterium amurskyense</name>
    <dbReference type="NCBI Taxonomy" id="320787"/>
    <lineage>
        <taxon>Bacteria</taxon>
        <taxon>Pseudomonadati</taxon>
        <taxon>Bacteroidota</taxon>
        <taxon>Cytophagia</taxon>
        <taxon>Cytophagales</taxon>
        <taxon>Cyclobacteriaceae</taxon>
        <taxon>Cyclobacterium</taxon>
    </lineage>
</organism>
<dbReference type="KEGG" id="camu:CA2015_3700"/>
<dbReference type="PATRIC" id="fig|320787.5.peg.4054"/>
<accession>A0A0H4PXG1</accession>
<evidence type="ECO:0000313" key="1">
    <source>
        <dbReference type="EMBL" id="AKP53077.1"/>
    </source>
</evidence>
<protein>
    <submittedName>
        <fullName evidence="1">Neutral/alkaline non-lysosomal ceramidase</fullName>
    </submittedName>
</protein>
<dbReference type="EMBL" id="CP012040">
    <property type="protein sequence ID" value="AKP53077.1"/>
    <property type="molecule type" value="Genomic_DNA"/>
</dbReference>
<dbReference type="AlphaFoldDB" id="A0A0H4PXG1"/>
<sequence>MEKQTHIDFRVLNFKKNLFLAISFFTVFTAFQLLPNSVFGQDLFVGAAAVDITPKLPVAVDGQMTVRIAKVAETPLTANVIVLESKGETTTVLVSCDMVTIPTELKEMIQNQVKKSLPGLDTKKIIINATHTHTGGVVRDNRYNIPEGVTQVKDYLKFVSDKVAKTIVTAYNKRERGSVSWGISHAKVAYNRRAVYEDGTAKMYGRTHEANFIKVEGFEDQAIQSLFFWNQKGEFVATCINVPSPAQIVENRSTVNADYWHPVREGLKEKYGQQLVVAGWIGAAGDQTPRPRYDEFAEWRMIALRNEKKSPDFAEHSGDVNFRNEYHLNEIAGRIICAVDETYETVKIDKHDAPVMKHEVNNIELPMRLVTETEYNHALKMRAEDMKDTESAQIFSRRIVWYSKVVDRYEIQKSNPQPMYPVELHALRIGDVVVCTNPFELFTEYGIQMKARSNAMQTFVLQLVGPGNYLPTKEAVRGGHYSAIVESNEVGPEGGQILVNWSVAMINKLWPD</sequence>
<dbReference type="OrthoDB" id="622735at2"/>
<dbReference type="RefSeq" id="WP_048643222.1">
    <property type="nucleotide sequence ID" value="NZ_CP012040.1"/>
</dbReference>
<evidence type="ECO:0000313" key="2">
    <source>
        <dbReference type="Proteomes" id="UP000036520"/>
    </source>
</evidence>
<gene>
    <name evidence="1" type="ORF">CA2015_3700</name>
</gene>